<evidence type="ECO:0000256" key="9">
    <source>
        <dbReference type="ARBA" id="ARBA00050687"/>
    </source>
</evidence>
<dbReference type="GO" id="GO:0005829">
    <property type="term" value="C:cytosol"/>
    <property type="evidence" value="ECO:0007669"/>
    <property type="project" value="TreeGrafter"/>
</dbReference>
<accession>A0A1T4KE21</accession>
<dbReference type="OrthoDB" id="9802065at2"/>
<keyword evidence="6 10" id="KW-0378">Hydrolase</keyword>
<dbReference type="NCBIfam" id="TIGR00355">
    <property type="entry name" value="purH"/>
    <property type="match status" value="1"/>
</dbReference>
<evidence type="ECO:0000256" key="1">
    <source>
        <dbReference type="ARBA" id="ARBA00004844"/>
    </source>
</evidence>
<dbReference type="EC" id="3.5.4.10" evidence="10"/>
<dbReference type="SUPFAM" id="SSF52335">
    <property type="entry name" value="Methylglyoxal synthase-like"/>
    <property type="match status" value="1"/>
</dbReference>
<proteinExistence type="inferred from homology"/>
<dbReference type="GO" id="GO:0006189">
    <property type="term" value="P:'de novo' IMP biosynthetic process"/>
    <property type="evidence" value="ECO:0007669"/>
    <property type="project" value="UniProtKB-UniRule"/>
</dbReference>
<dbReference type="RefSeq" id="WP_078692933.1">
    <property type="nucleotide sequence ID" value="NZ_FUWX01000005.1"/>
</dbReference>
<evidence type="ECO:0000256" key="3">
    <source>
        <dbReference type="ARBA" id="ARBA00007667"/>
    </source>
</evidence>
<dbReference type="NCBIfam" id="NF002049">
    <property type="entry name" value="PRK00881.1"/>
    <property type="match status" value="1"/>
</dbReference>
<dbReference type="InterPro" id="IPR036914">
    <property type="entry name" value="MGS-like_dom_sf"/>
</dbReference>
<keyword evidence="5 10" id="KW-0658">Purine biosynthesis</keyword>
<comment type="catalytic activity">
    <reaction evidence="8 10">
        <text>(6R)-10-formyltetrahydrofolate + 5-amino-1-(5-phospho-beta-D-ribosyl)imidazole-4-carboxamide = 5-formamido-1-(5-phospho-D-ribosyl)imidazole-4-carboxamide + (6S)-5,6,7,8-tetrahydrofolate</text>
        <dbReference type="Rhea" id="RHEA:22192"/>
        <dbReference type="ChEBI" id="CHEBI:57453"/>
        <dbReference type="ChEBI" id="CHEBI:58467"/>
        <dbReference type="ChEBI" id="CHEBI:58475"/>
        <dbReference type="ChEBI" id="CHEBI:195366"/>
        <dbReference type="EC" id="2.1.2.3"/>
    </reaction>
</comment>
<dbReference type="SMART" id="SM00798">
    <property type="entry name" value="AICARFT_IMPCHas"/>
    <property type="match status" value="1"/>
</dbReference>
<evidence type="ECO:0000256" key="6">
    <source>
        <dbReference type="ARBA" id="ARBA00022801"/>
    </source>
</evidence>
<dbReference type="Gene3D" id="3.40.140.20">
    <property type="match status" value="2"/>
</dbReference>
<dbReference type="GO" id="GO:0004643">
    <property type="term" value="F:phosphoribosylaminoimidazolecarboxamide formyltransferase activity"/>
    <property type="evidence" value="ECO:0007669"/>
    <property type="project" value="UniProtKB-UniRule"/>
</dbReference>
<dbReference type="PANTHER" id="PTHR11692">
    <property type="entry name" value="BIFUNCTIONAL PURINE BIOSYNTHESIS PROTEIN PURH"/>
    <property type="match status" value="1"/>
</dbReference>
<dbReference type="AlphaFoldDB" id="A0A1T4KE21"/>
<dbReference type="SMART" id="SM00851">
    <property type="entry name" value="MGS"/>
    <property type="match status" value="1"/>
</dbReference>
<gene>
    <name evidence="10" type="primary">purH</name>
    <name evidence="12" type="ORF">SAMN02745174_00384</name>
</gene>
<dbReference type="Proteomes" id="UP000191153">
    <property type="component" value="Unassembled WGS sequence"/>
</dbReference>
<comment type="pathway">
    <text evidence="2 10">Purine metabolism; IMP biosynthesis via de novo pathway; 5-formamido-1-(5-phospho-D-ribosyl)imidazole-4-carboxamide from 5-amino-1-(5-phospho-D-ribosyl)imidazole-4-carboxamide (10-formyl THF route): step 1/1.</text>
</comment>
<organism evidence="12 13">
    <name type="scientific">Cetobacterium ceti</name>
    <dbReference type="NCBI Taxonomy" id="180163"/>
    <lineage>
        <taxon>Bacteria</taxon>
        <taxon>Fusobacteriati</taxon>
        <taxon>Fusobacteriota</taxon>
        <taxon>Fusobacteriia</taxon>
        <taxon>Fusobacteriales</taxon>
        <taxon>Fusobacteriaceae</taxon>
        <taxon>Cetobacterium</taxon>
    </lineage>
</organism>
<dbReference type="FunFam" id="3.40.140.20:FF:000001">
    <property type="entry name" value="Bifunctional purine biosynthesis protein PurH"/>
    <property type="match status" value="1"/>
</dbReference>
<comment type="catalytic activity">
    <reaction evidence="9 10">
        <text>IMP + H2O = 5-formamido-1-(5-phospho-D-ribosyl)imidazole-4-carboxamide</text>
        <dbReference type="Rhea" id="RHEA:18445"/>
        <dbReference type="ChEBI" id="CHEBI:15377"/>
        <dbReference type="ChEBI" id="CHEBI:58053"/>
        <dbReference type="ChEBI" id="CHEBI:58467"/>
        <dbReference type="EC" id="3.5.4.10"/>
    </reaction>
</comment>
<dbReference type="SUPFAM" id="SSF53927">
    <property type="entry name" value="Cytidine deaminase-like"/>
    <property type="match status" value="1"/>
</dbReference>
<dbReference type="InterPro" id="IPR024051">
    <property type="entry name" value="AICAR_Tfase_dup_dom_sf"/>
</dbReference>
<sequence length="503" mass="56496">MKRALVSVSNKDGLLEFINGLVKNNFEIISTGGTKKYLEENGIKVKNVEEVTDFPEILSGRVKTLHPKIHGGLLALRDDEKHKDEILKNKIKYIDMVVVNLYPFEETPSIENIDIGGPSMLRSGAKNYKYVTTVIDPKDYKMVLEEIEKNGETTLNTREILAGKVFLETAYYDSLIGNYFLNKNENIKSDKLTIGYRKVQDLRYGENPHQKGGFYKNSKCGYSMGNCEQLNGKELSYNNIQDGNVVLEILKEFENSKKIACVGVKHMNPCGVALGENSLDAWKKVYEGDSISIFGGIVGTNGIVDGDLARELVKIFLEIVIGNDFTQEALEILKTKKNLRVLKINMKNEVKNSIKVTSVLDGILTQELDMKNEDRNKYQIVTEKKLDTWDMEELEFVWKVVKHVKSNGIVISKNFQTIGIGAGQMNRVGAMKLALEQGKDKCNGAYIGSDAFFPMGDSIDMASQYEIRGIIQPGGSIKDQESIDICNEKSIPMVFTGIRHFKH</sequence>
<dbReference type="PANTHER" id="PTHR11692:SF0">
    <property type="entry name" value="BIFUNCTIONAL PURINE BIOSYNTHESIS PROTEIN ATIC"/>
    <property type="match status" value="1"/>
</dbReference>
<evidence type="ECO:0000256" key="4">
    <source>
        <dbReference type="ARBA" id="ARBA00022679"/>
    </source>
</evidence>
<keyword evidence="4 10" id="KW-0808">Transferase</keyword>
<dbReference type="PROSITE" id="PS51855">
    <property type="entry name" value="MGS"/>
    <property type="match status" value="1"/>
</dbReference>
<dbReference type="UniPathway" id="UPA00074">
    <property type="reaction ID" value="UER00133"/>
</dbReference>
<evidence type="ECO:0000313" key="12">
    <source>
        <dbReference type="EMBL" id="SJZ40674.1"/>
    </source>
</evidence>
<dbReference type="Pfam" id="PF01808">
    <property type="entry name" value="AICARFT_IMPCHas"/>
    <property type="match status" value="1"/>
</dbReference>
<evidence type="ECO:0000256" key="7">
    <source>
        <dbReference type="ARBA" id="ARBA00023268"/>
    </source>
</evidence>
<dbReference type="EC" id="2.1.2.3" evidence="10"/>
<evidence type="ECO:0000313" key="13">
    <source>
        <dbReference type="Proteomes" id="UP000191153"/>
    </source>
</evidence>
<dbReference type="InterPro" id="IPR002695">
    <property type="entry name" value="PurH-like"/>
</dbReference>
<comment type="similarity">
    <text evidence="3 10">Belongs to the PurH family.</text>
</comment>
<keyword evidence="13" id="KW-1185">Reference proteome</keyword>
<dbReference type="CDD" id="cd01421">
    <property type="entry name" value="IMPCH"/>
    <property type="match status" value="1"/>
</dbReference>
<evidence type="ECO:0000256" key="5">
    <source>
        <dbReference type="ARBA" id="ARBA00022755"/>
    </source>
</evidence>
<dbReference type="PIRSF" id="PIRSF000414">
    <property type="entry name" value="AICARFT_IMPCHas"/>
    <property type="match status" value="1"/>
</dbReference>
<evidence type="ECO:0000256" key="2">
    <source>
        <dbReference type="ARBA" id="ARBA00004954"/>
    </source>
</evidence>
<dbReference type="STRING" id="180163.SAMN02745174_00384"/>
<feature type="domain" description="MGS-like" evidence="11">
    <location>
        <begin position="1"/>
        <end position="135"/>
    </location>
</feature>
<evidence type="ECO:0000259" key="11">
    <source>
        <dbReference type="PROSITE" id="PS51855"/>
    </source>
</evidence>
<dbReference type="GO" id="GO:0003937">
    <property type="term" value="F:IMP cyclohydrolase activity"/>
    <property type="evidence" value="ECO:0007669"/>
    <property type="project" value="UniProtKB-UniRule"/>
</dbReference>
<protein>
    <recommendedName>
        <fullName evidence="10">Bifunctional purine biosynthesis protein PurH</fullName>
    </recommendedName>
    <domain>
        <recommendedName>
            <fullName evidence="10">Phosphoribosylaminoimidazolecarboxamide formyltransferase</fullName>
            <ecNumber evidence="10">2.1.2.3</ecNumber>
        </recommendedName>
        <alternativeName>
            <fullName evidence="10">AICAR transformylase</fullName>
        </alternativeName>
    </domain>
    <domain>
        <recommendedName>
            <fullName evidence="10">IMP cyclohydrolase</fullName>
            <ecNumber evidence="10">3.5.4.10</ecNumber>
        </recommendedName>
        <alternativeName>
            <fullName evidence="10">ATIC</fullName>
        </alternativeName>
        <alternativeName>
            <fullName evidence="10">IMP synthase</fullName>
        </alternativeName>
        <alternativeName>
            <fullName evidence="10">Inosinicase</fullName>
        </alternativeName>
    </domain>
</protein>
<name>A0A1T4KE21_9FUSO</name>
<dbReference type="Pfam" id="PF02142">
    <property type="entry name" value="MGS"/>
    <property type="match status" value="1"/>
</dbReference>
<keyword evidence="7 10" id="KW-0511">Multifunctional enzyme</keyword>
<reference evidence="12 13" key="1">
    <citation type="submission" date="2017-02" db="EMBL/GenBank/DDBJ databases">
        <authorList>
            <person name="Peterson S.W."/>
        </authorList>
    </citation>
    <scope>NUCLEOTIDE SEQUENCE [LARGE SCALE GENOMIC DNA]</scope>
    <source>
        <strain evidence="12 13">ATCC 700028</strain>
    </source>
</reference>
<dbReference type="EMBL" id="FUWX01000005">
    <property type="protein sequence ID" value="SJZ40674.1"/>
    <property type="molecule type" value="Genomic_DNA"/>
</dbReference>
<dbReference type="FunFam" id="3.40.50.1380:FF:000001">
    <property type="entry name" value="Bifunctional purine biosynthesis protein PurH"/>
    <property type="match status" value="1"/>
</dbReference>
<dbReference type="InterPro" id="IPR011607">
    <property type="entry name" value="MGS-like_dom"/>
</dbReference>
<dbReference type="Gene3D" id="3.40.50.1380">
    <property type="entry name" value="Methylglyoxal synthase-like domain"/>
    <property type="match status" value="1"/>
</dbReference>
<evidence type="ECO:0000256" key="8">
    <source>
        <dbReference type="ARBA" id="ARBA00050488"/>
    </source>
</evidence>
<comment type="pathway">
    <text evidence="1 10">Purine metabolism; IMP biosynthesis via de novo pathway; IMP from 5-formamido-1-(5-phospho-D-ribosyl)imidazole-4-carboxamide: step 1/1.</text>
</comment>
<evidence type="ECO:0000256" key="10">
    <source>
        <dbReference type="HAMAP-Rule" id="MF_00139"/>
    </source>
</evidence>
<dbReference type="HAMAP" id="MF_00139">
    <property type="entry name" value="PurH"/>
    <property type="match status" value="1"/>
</dbReference>
<dbReference type="InterPro" id="IPR016193">
    <property type="entry name" value="Cytidine_deaminase-like"/>
</dbReference>
<comment type="domain">
    <text evidence="10">The IMP cyclohydrolase activity resides in the N-terminal region.</text>
</comment>